<protein>
    <submittedName>
        <fullName evidence="3">Alpha-amylase family protein</fullName>
    </submittedName>
</protein>
<dbReference type="PANTHER" id="PTHR10357">
    <property type="entry name" value="ALPHA-AMYLASE FAMILY MEMBER"/>
    <property type="match status" value="1"/>
</dbReference>
<organism evidence="3 4">
    <name type="scientific">Mucilaginibacter defluvii</name>
    <dbReference type="NCBI Taxonomy" id="1196019"/>
    <lineage>
        <taxon>Bacteria</taxon>
        <taxon>Pseudomonadati</taxon>
        <taxon>Bacteroidota</taxon>
        <taxon>Sphingobacteriia</taxon>
        <taxon>Sphingobacteriales</taxon>
        <taxon>Sphingobacteriaceae</taxon>
        <taxon>Mucilaginibacter</taxon>
    </lineage>
</organism>
<comment type="caution">
    <text evidence="3">The sequence shown here is derived from an EMBL/GenBank/DDBJ whole genome shotgun (WGS) entry which is preliminary data.</text>
</comment>
<dbReference type="InterPro" id="IPR017853">
    <property type="entry name" value="GH"/>
</dbReference>
<feature type="signal peptide" evidence="1">
    <location>
        <begin position="1"/>
        <end position="23"/>
    </location>
</feature>
<dbReference type="Proteomes" id="UP001501436">
    <property type="component" value="Unassembled WGS sequence"/>
</dbReference>
<dbReference type="SUPFAM" id="SSF51445">
    <property type="entry name" value="(Trans)glycosidases"/>
    <property type="match status" value="1"/>
</dbReference>
<gene>
    <name evidence="3" type="ORF">GCM10023313_04040</name>
</gene>
<dbReference type="Gene3D" id="3.90.400.10">
    <property type="entry name" value="Oligo-1,6-glucosidase, Domain 2"/>
    <property type="match status" value="1"/>
</dbReference>
<feature type="chain" id="PRO_5045275049" evidence="1">
    <location>
        <begin position="24"/>
        <end position="553"/>
    </location>
</feature>
<dbReference type="CDD" id="cd11334">
    <property type="entry name" value="AmyAc_TreS"/>
    <property type="match status" value="1"/>
</dbReference>
<reference evidence="4" key="1">
    <citation type="journal article" date="2019" name="Int. J. Syst. Evol. Microbiol.">
        <title>The Global Catalogue of Microorganisms (GCM) 10K type strain sequencing project: providing services to taxonomists for standard genome sequencing and annotation.</title>
        <authorList>
            <consortium name="The Broad Institute Genomics Platform"/>
            <consortium name="The Broad Institute Genome Sequencing Center for Infectious Disease"/>
            <person name="Wu L."/>
            <person name="Ma J."/>
        </authorList>
    </citation>
    <scope>NUCLEOTIDE SEQUENCE [LARGE SCALE GENOMIC DNA]</scope>
    <source>
        <strain evidence="4">JCM 18283</strain>
    </source>
</reference>
<dbReference type="SMART" id="SM00642">
    <property type="entry name" value="Aamy"/>
    <property type="match status" value="1"/>
</dbReference>
<evidence type="ECO:0000256" key="1">
    <source>
        <dbReference type="SAM" id="SignalP"/>
    </source>
</evidence>
<name>A0ABP9FIV5_9SPHI</name>
<keyword evidence="4" id="KW-1185">Reference proteome</keyword>
<sequence>MKKINLNLIVIISTLLWSCTSVPATVDNTDPAWYKNEVIYNLEIKTFKDSDGDGLGDIRGLTGKLGYLDSLGVTMIWLAPFQPSPWQDDGYDVSDYYRVDPRLGTMNDLQALLTAAKVRRIKVIMDLVLNHTSTSHPWFRERKDWYLWTWKRPKDWDKGMGFPVVEKETWRKDSTFGGYYFHRFYRFEPDLNYQNPEVVAEAKKIMSFWLQKGMNGFRLDAVPFIIDDPRESAEHPAHDFKLFKELTGHVAKVKPGALLLGEANVKPEEAGDYFAGNHRGLDMMLNFDVNEYLFYALASGDAKPLKKALKATTNKPTADQWAHFLRNHDEIDLGKLNKKQLEKVYQKMGPDSNMQLYDRGIRRRLAPMLNNDHRRLQQAYSLLLALPGTPILRYGEEIGMGDDLNLQERLSVRTPMQWDSGRQAGFTVSKKIVRPVINDPEYGYRQVNVARQRRDSLSLYNFIRRLIALRKGHPVIGQGTWDLLAGDADNVISILYRNNNEKLLVSFNFSEQPVKMKYHFPEKTKAVELVSGKTGLDSEIEAFGSRWYRLDSR</sequence>
<dbReference type="InterPro" id="IPR006047">
    <property type="entry name" value="GH13_cat_dom"/>
</dbReference>
<feature type="domain" description="Glycosyl hydrolase family 13 catalytic" evidence="2">
    <location>
        <begin position="41"/>
        <end position="470"/>
    </location>
</feature>
<evidence type="ECO:0000313" key="4">
    <source>
        <dbReference type="Proteomes" id="UP001501436"/>
    </source>
</evidence>
<evidence type="ECO:0000313" key="3">
    <source>
        <dbReference type="EMBL" id="GAA4904651.1"/>
    </source>
</evidence>
<dbReference type="PANTHER" id="PTHR10357:SF219">
    <property type="entry name" value="MALTOSE ALPHA-D-GLUCOSYLTRANSFERASE"/>
    <property type="match status" value="1"/>
</dbReference>
<evidence type="ECO:0000259" key="2">
    <source>
        <dbReference type="SMART" id="SM00642"/>
    </source>
</evidence>
<dbReference type="EMBL" id="BAABJI010000001">
    <property type="protein sequence ID" value="GAA4904651.1"/>
    <property type="molecule type" value="Genomic_DNA"/>
</dbReference>
<proteinExistence type="predicted"/>
<accession>A0ABP9FIV5</accession>
<dbReference type="RefSeq" id="WP_345329257.1">
    <property type="nucleotide sequence ID" value="NZ_BAABJI010000001.1"/>
</dbReference>
<dbReference type="Pfam" id="PF00128">
    <property type="entry name" value="Alpha-amylase"/>
    <property type="match status" value="2"/>
</dbReference>
<dbReference type="Gene3D" id="3.20.20.80">
    <property type="entry name" value="Glycosidases"/>
    <property type="match status" value="1"/>
</dbReference>
<dbReference type="InterPro" id="IPR045857">
    <property type="entry name" value="O16G_dom_2"/>
</dbReference>
<keyword evidence="1" id="KW-0732">Signal</keyword>